<name>U9T595_RHIID</name>
<feature type="compositionally biased region" description="Low complexity" evidence="1">
    <location>
        <begin position="131"/>
        <end position="146"/>
    </location>
</feature>
<dbReference type="HOGENOM" id="CLU_1361049_0_0_1"/>
<dbReference type="Gene3D" id="1.10.10.60">
    <property type="entry name" value="Homeodomain-like"/>
    <property type="match status" value="1"/>
</dbReference>
<dbReference type="EMBL" id="KI298700">
    <property type="protein sequence ID" value="ERZ98515.1"/>
    <property type="molecule type" value="Genomic_DNA"/>
</dbReference>
<dbReference type="Pfam" id="PF13837">
    <property type="entry name" value="Myb_DNA-bind_4"/>
    <property type="match status" value="1"/>
</dbReference>
<evidence type="ECO:0000259" key="2">
    <source>
        <dbReference type="Pfam" id="PF13837"/>
    </source>
</evidence>
<feature type="domain" description="Myb/SANT-like DNA-binding" evidence="2">
    <location>
        <begin position="3"/>
        <end position="76"/>
    </location>
</feature>
<feature type="compositionally biased region" description="Low complexity" evidence="1">
    <location>
        <begin position="154"/>
        <end position="166"/>
    </location>
</feature>
<organism evidence="3">
    <name type="scientific">Rhizophagus irregularis (strain DAOM 181602 / DAOM 197198 / MUCL 43194)</name>
    <name type="common">Arbuscular mycorrhizal fungus</name>
    <name type="synonym">Glomus intraradices</name>
    <dbReference type="NCBI Taxonomy" id="747089"/>
    <lineage>
        <taxon>Eukaryota</taxon>
        <taxon>Fungi</taxon>
        <taxon>Fungi incertae sedis</taxon>
        <taxon>Mucoromycota</taxon>
        <taxon>Glomeromycotina</taxon>
        <taxon>Glomeromycetes</taxon>
        <taxon>Glomerales</taxon>
        <taxon>Glomeraceae</taxon>
        <taxon>Rhizophagus</taxon>
    </lineage>
</organism>
<dbReference type="InterPro" id="IPR044822">
    <property type="entry name" value="Myb_DNA-bind_4"/>
</dbReference>
<proteinExistence type="predicted"/>
<evidence type="ECO:0000256" key="1">
    <source>
        <dbReference type="SAM" id="MobiDB-lite"/>
    </source>
</evidence>
<gene>
    <name evidence="3" type="ORF">GLOINDRAFT_339583</name>
</gene>
<dbReference type="AlphaFoldDB" id="U9T595"/>
<sequence>MSAQWSEEQTRMLIDERKNGNEEYHRTSIRNKRNFWEDIANEINRVNNTNYFTGEDCNKKFLALTRAYYTTVAYKKAKAEAESLLLSTNEGSGVEGPPTTVVTKKKKRSLIGEHYYEEFSTEFWKEPGSQRNLRNPSSSSNTPNRLQPSRIPRSMSSSALGSSIASRTGTASKIPRAIPSNTSRPTTPSSGSRPVTPSFSQSAETINVFINYIEPDYQE</sequence>
<reference evidence="3" key="1">
    <citation type="submission" date="2013-07" db="EMBL/GenBank/DDBJ databases">
        <title>The genome of an arbuscular mycorrhizal fungus provides insights into the evolution of the oldest plant symbiosis.</title>
        <authorList>
            <consortium name="DOE Joint Genome Institute"/>
            <person name="Tisserant E."/>
            <person name="Malbreil M."/>
            <person name="Kuo A."/>
            <person name="Kohler A."/>
            <person name="Symeonidi A."/>
            <person name="Balestrini R."/>
            <person name="Charron P."/>
            <person name="Duensing N."/>
            <person name="Frei-dit-Frey N."/>
            <person name="Gianinazzi-Pearson V."/>
            <person name="Gilbert B."/>
            <person name="Handa Y."/>
            <person name="Hijri M."/>
            <person name="Kaul R."/>
            <person name="Kawaguchi M."/>
            <person name="Krajinski F."/>
            <person name="Lammers P."/>
            <person name="Lapierre D."/>
            <person name="Masclaux F.G."/>
            <person name="Murat C."/>
            <person name="Morin E."/>
            <person name="Ndikumana S."/>
            <person name="Pagni M."/>
            <person name="Petitpierre D."/>
            <person name="Requena N."/>
            <person name="Rosikiewicz P."/>
            <person name="Riley R."/>
            <person name="Saito K."/>
            <person name="San Clemente H."/>
            <person name="Shapiro H."/>
            <person name="van Tuinen D."/>
            <person name="Becard G."/>
            <person name="Bonfante P."/>
            <person name="Paszkowski U."/>
            <person name="Shachar-Hill Y."/>
            <person name="Young J.P."/>
            <person name="Sanders I.R."/>
            <person name="Henrissat B."/>
            <person name="Rensing S.A."/>
            <person name="Grigoriev I.V."/>
            <person name="Corradi N."/>
            <person name="Roux C."/>
            <person name="Martin F."/>
        </authorList>
    </citation>
    <scope>NUCLEOTIDE SEQUENCE</scope>
    <source>
        <strain evidence="3">DAOM 197198</strain>
    </source>
</reference>
<protein>
    <recommendedName>
        <fullName evidence="2">Myb/SANT-like DNA-binding domain-containing protein</fullName>
    </recommendedName>
</protein>
<dbReference type="VEuPathDB" id="FungiDB:RhiirFUN_024805"/>
<feature type="region of interest" description="Disordered" evidence="1">
    <location>
        <begin position="126"/>
        <end position="200"/>
    </location>
</feature>
<feature type="compositionally biased region" description="Low complexity" evidence="1">
    <location>
        <begin position="179"/>
        <end position="198"/>
    </location>
</feature>
<accession>U9T595</accession>
<evidence type="ECO:0000313" key="3">
    <source>
        <dbReference type="EMBL" id="ERZ98515.1"/>
    </source>
</evidence>